<evidence type="ECO:0000313" key="3">
    <source>
        <dbReference type="EMBL" id="KAK3273334.1"/>
    </source>
</evidence>
<evidence type="ECO:0000259" key="2">
    <source>
        <dbReference type="Pfam" id="PF13439"/>
    </source>
</evidence>
<sequence>MNRIRKFWVLGILCAAVLILNSGLQPYLDRAHSGESQIGFPGYIPLSGNYAGLRGHLHTTHPRLIPLDEEQAFAVDLWFRWRPDETYLQSLQRKVDNKKHSQLAGCLLSQGGRFRLTHNASAEGSLVRFQLRDEHGTLWEHVADYSLLPYEWYHLVASFAADTHFLLAINGLVFTYPGAQVPGLAPLEDHVADPSLFCEASRHTREGFSAAAPKDVYPHLLQGDLALMHYWRQALSIPAILLLCNGGVATPAFLALMGERAEGLPEGLSSPSSQLSYNKNELKAAPLWPGISLEPPPPSPSEGGFLGQEASPKGGSLEMGPLGVVVLMLEGVRALQLKLHLNTLSLAATPRIPSLLACIIVVHIQSRGRGEKADPALHEQELQSAVPNSLRDVVSFVAASVSSSWAQAVHAGLEQIPGELRRILVTDSGVQLTASTLPPLLHHLGAASSSAPVRGSRVGLVAGAALYPNGRVHSLGLEARLTPVLDRDLILPLERNRGDPVSVIAPKLWTGIVPGLCFVALRDALEQALRNASSDVAHSFCLSLAYADLSLEFQQRGFQVVLEPASKVFLLSKKHVSLDRECDYSSCAQSAGAFHARWERVLRPALAARHEVPLRVNWMMHCGASLAVEAMHILSGLEGRLPLRAQIMQPVPFCDAGDTVRSFPVGELERYGRLGGLSATDGDDDDVLIYHKDYRLRLQDTAGLQPKYIIARYLFEGSGQLSEPVMQYLYWADEVWVPSGFHKDVVIASGIASSRVLVVPEAVPARVMQGYALERLYVPGLRRGDFVFLSVFKLEDRKGWRELVLGFCRAFTAAEAVTLLLHTYLFVVTKPATGPWDVAFIYHLIETHLSESGCKTGEEAQMRPRILVIGRPLTHLELMRVYRTADAYVSAHWAEGWGLPLCEAMAMGLPTIATNWRRVPTSPPAIPRHKAQPGSQQGRKPPKAATKSSGNTEFMTEANSFLVPISHIEEYTTGEIFFQGLSHAVADVDLLMEVMRLVYSNPREARRRGEVAQRDIETLYSPEALADRILHRLREVQRIISAPAWAPREHLQIAEAPPAFVIEKATEACSGRRPQRRSPPAARTVLLMSVYPPEASDTAEHAIQLHDMLSSSGFEVKVVALQTTVDSPEYPAEVEKSMKPERKISAMAQRRLRRYIEEQTFRAVILQYDVKSFADWLLCFLKLVTVPLVTVLHGVHPGVSLKDAEKLRWLHSVSDRTVVTTELAQKLLHTQYTLRHMVAIPHAVSGKSLPPLDSKMRASTRAHYGWQGRTVLVMGPCIRPGMGYEYAIRALAQLAHLHPEVLLVLVGVPKKGDRVATGYHYNLKQIAERKGLQADWVDASRSFKQRLGAKVQVVFIARRVERLSLRSMLHAADIFVAPFLEDQMTDTTDGLDLAMEVGLVSVATKFLHAKWALRERRGVLVDFKDDIGLAEALQRLVQDKRLLADYASRLQVRCSQVLDGGSNARSKPSNYLGYPTKDAQILNSSTNKYMHNQRVF</sequence>
<feature type="domain" description="Glycosyltransferase subfamily 4-like N-terminal" evidence="2">
    <location>
        <begin position="1100"/>
        <end position="1244"/>
    </location>
</feature>
<dbReference type="PANTHER" id="PTHR46656:SF3">
    <property type="entry name" value="PUTATIVE-RELATED"/>
    <property type="match status" value="1"/>
</dbReference>
<dbReference type="Gene3D" id="3.40.50.2000">
    <property type="entry name" value="Glycogen Phosphorylase B"/>
    <property type="match status" value="4"/>
</dbReference>
<keyword evidence="4" id="KW-1185">Reference proteome</keyword>
<dbReference type="PANTHER" id="PTHR46656">
    <property type="entry name" value="PUTATIVE-RELATED"/>
    <property type="match status" value="1"/>
</dbReference>
<dbReference type="InterPro" id="IPR028098">
    <property type="entry name" value="Glyco_trans_4-like_N"/>
</dbReference>
<dbReference type="Proteomes" id="UP001190700">
    <property type="component" value="Unassembled WGS sequence"/>
</dbReference>
<accession>A0AAE0L698</accession>
<name>A0AAE0L698_9CHLO</name>
<evidence type="ECO:0000313" key="4">
    <source>
        <dbReference type="Proteomes" id="UP001190700"/>
    </source>
</evidence>
<dbReference type="Pfam" id="PF13692">
    <property type="entry name" value="Glyco_trans_1_4"/>
    <property type="match status" value="1"/>
</dbReference>
<feature type="region of interest" description="Disordered" evidence="1">
    <location>
        <begin position="288"/>
        <end position="312"/>
    </location>
</feature>
<evidence type="ECO:0000256" key="1">
    <source>
        <dbReference type="SAM" id="MobiDB-lite"/>
    </source>
</evidence>
<gene>
    <name evidence="3" type="ORF">CYMTET_18417</name>
</gene>
<proteinExistence type="predicted"/>
<protein>
    <recommendedName>
        <fullName evidence="2">Glycosyltransferase subfamily 4-like N-terminal domain-containing protein</fullName>
    </recommendedName>
</protein>
<feature type="region of interest" description="Disordered" evidence="1">
    <location>
        <begin position="920"/>
        <end position="951"/>
    </location>
</feature>
<reference evidence="3 4" key="1">
    <citation type="journal article" date="2015" name="Genome Biol. Evol.">
        <title>Comparative Genomics of a Bacterivorous Green Alga Reveals Evolutionary Causalities and Consequences of Phago-Mixotrophic Mode of Nutrition.</title>
        <authorList>
            <person name="Burns J.A."/>
            <person name="Paasch A."/>
            <person name="Narechania A."/>
            <person name="Kim E."/>
        </authorList>
    </citation>
    <scope>NUCLEOTIDE SEQUENCE [LARGE SCALE GENOMIC DNA]</scope>
    <source>
        <strain evidence="3 4">PLY_AMNH</strain>
    </source>
</reference>
<comment type="caution">
    <text evidence="3">The sequence shown here is derived from an EMBL/GenBank/DDBJ whole genome shotgun (WGS) entry which is preliminary data.</text>
</comment>
<dbReference type="EMBL" id="LGRX02008520">
    <property type="protein sequence ID" value="KAK3273334.1"/>
    <property type="molecule type" value="Genomic_DNA"/>
</dbReference>
<organism evidence="3 4">
    <name type="scientific">Cymbomonas tetramitiformis</name>
    <dbReference type="NCBI Taxonomy" id="36881"/>
    <lineage>
        <taxon>Eukaryota</taxon>
        <taxon>Viridiplantae</taxon>
        <taxon>Chlorophyta</taxon>
        <taxon>Pyramimonadophyceae</taxon>
        <taxon>Pyramimonadales</taxon>
        <taxon>Pyramimonadaceae</taxon>
        <taxon>Cymbomonas</taxon>
    </lineage>
</organism>
<dbReference type="SUPFAM" id="SSF53756">
    <property type="entry name" value="UDP-Glycosyltransferase/glycogen phosphorylase"/>
    <property type="match status" value="2"/>
</dbReference>
<dbReference type="Pfam" id="PF13439">
    <property type="entry name" value="Glyco_transf_4"/>
    <property type="match status" value="1"/>
</dbReference>